<dbReference type="Proteomes" id="UP001595615">
    <property type="component" value="Unassembled WGS sequence"/>
</dbReference>
<dbReference type="EMBL" id="JBHRXV010000015">
    <property type="protein sequence ID" value="MFC3714465.1"/>
    <property type="molecule type" value="Genomic_DNA"/>
</dbReference>
<organism evidence="1 2">
    <name type="scientific">Sphingoaurantiacus capsulatus</name>
    <dbReference type="NCBI Taxonomy" id="1771310"/>
    <lineage>
        <taxon>Bacteria</taxon>
        <taxon>Pseudomonadati</taxon>
        <taxon>Pseudomonadota</taxon>
        <taxon>Alphaproteobacteria</taxon>
        <taxon>Sphingomonadales</taxon>
        <taxon>Sphingosinicellaceae</taxon>
        <taxon>Sphingoaurantiacus</taxon>
    </lineage>
</organism>
<reference evidence="2" key="1">
    <citation type="journal article" date="2019" name="Int. J. Syst. Evol. Microbiol.">
        <title>The Global Catalogue of Microorganisms (GCM) 10K type strain sequencing project: providing services to taxonomists for standard genome sequencing and annotation.</title>
        <authorList>
            <consortium name="The Broad Institute Genomics Platform"/>
            <consortium name="The Broad Institute Genome Sequencing Center for Infectious Disease"/>
            <person name="Wu L."/>
            <person name="Ma J."/>
        </authorList>
    </citation>
    <scope>NUCLEOTIDE SEQUENCE [LARGE SCALE GENOMIC DNA]</scope>
    <source>
        <strain evidence="2">KCTC 42644</strain>
    </source>
</reference>
<evidence type="ECO:0000313" key="2">
    <source>
        <dbReference type="Proteomes" id="UP001595615"/>
    </source>
</evidence>
<sequence length="212" mass="22571">MTAPLYIARHAETVFNAGARMQGASAHTPLTRAGIAQAEAMGEALRAHFGSGQRLDFWASPAGRTLQTASIIAEHLGHPFFDVRTDPGLLEIGVGDWEGRYYADIVAEQGAIVDPERGLFITRAPGGEWYPEIAERLTAWLARLDPRFPAIVITHGITARVLRGMLVGGTPFEPGCVPLADGAPQGTIFRVENGAETALHVGTGAAVMTKGF</sequence>
<gene>
    <name evidence="1" type="ORF">ACFOMD_17995</name>
</gene>
<proteinExistence type="predicted"/>
<name>A0ABV7XE42_9SPHN</name>
<dbReference type="PANTHER" id="PTHR48100">
    <property type="entry name" value="BROAD-SPECIFICITY PHOSPHATASE YOR283W-RELATED"/>
    <property type="match status" value="1"/>
</dbReference>
<dbReference type="InterPro" id="IPR013078">
    <property type="entry name" value="His_Pase_superF_clade-1"/>
</dbReference>
<dbReference type="InterPro" id="IPR050275">
    <property type="entry name" value="PGM_Phosphatase"/>
</dbReference>
<comment type="caution">
    <text evidence="1">The sequence shown here is derived from an EMBL/GenBank/DDBJ whole genome shotgun (WGS) entry which is preliminary data.</text>
</comment>
<dbReference type="CDD" id="cd07067">
    <property type="entry name" value="HP_PGM_like"/>
    <property type="match status" value="1"/>
</dbReference>
<dbReference type="Gene3D" id="3.40.50.1240">
    <property type="entry name" value="Phosphoglycerate mutase-like"/>
    <property type="match status" value="1"/>
</dbReference>
<dbReference type="RefSeq" id="WP_380864094.1">
    <property type="nucleotide sequence ID" value="NZ_JBHRXV010000015.1"/>
</dbReference>
<keyword evidence="2" id="KW-1185">Reference proteome</keyword>
<dbReference type="Pfam" id="PF00300">
    <property type="entry name" value="His_Phos_1"/>
    <property type="match status" value="1"/>
</dbReference>
<evidence type="ECO:0000313" key="1">
    <source>
        <dbReference type="EMBL" id="MFC3714465.1"/>
    </source>
</evidence>
<protein>
    <submittedName>
        <fullName evidence="1">Histidine phosphatase family protein</fullName>
    </submittedName>
</protein>
<dbReference type="InterPro" id="IPR029033">
    <property type="entry name" value="His_PPase_superfam"/>
</dbReference>
<dbReference type="SUPFAM" id="SSF53254">
    <property type="entry name" value="Phosphoglycerate mutase-like"/>
    <property type="match status" value="1"/>
</dbReference>
<dbReference type="PANTHER" id="PTHR48100:SF1">
    <property type="entry name" value="HISTIDINE PHOSPHATASE FAMILY PROTEIN-RELATED"/>
    <property type="match status" value="1"/>
</dbReference>
<dbReference type="SMART" id="SM00855">
    <property type="entry name" value="PGAM"/>
    <property type="match status" value="1"/>
</dbReference>
<accession>A0ABV7XE42</accession>